<dbReference type="RefSeq" id="WP_075819810.1">
    <property type="nucleotide sequence ID" value="NZ_CAJUTZ010000045.1"/>
</dbReference>
<evidence type="ECO:0008006" key="3">
    <source>
        <dbReference type="Google" id="ProtNLM"/>
    </source>
</evidence>
<dbReference type="EMBL" id="MPJW01000144">
    <property type="protein sequence ID" value="OLU38952.1"/>
    <property type="molecule type" value="Genomic_DNA"/>
</dbReference>
<accession>A0A1U7NFD6</accession>
<dbReference type="AlphaFoldDB" id="A0A1U7NFD6"/>
<name>A0A1U7NFD6_9FIRM</name>
<dbReference type="Proteomes" id="UP000186341">
    <property type="component" value="Unassembled WGS sequence"/>
</dbReference>
<reference evidence="1 2" key="1">
    <citation type="submission" date="2016-11" db="EMBL/GenBank/DDBJ databases">
        <title>Description of two novel members of the family Erysipelotrichaceae: Ileibacterium lipovorans gen. nov., sp. nov. and Dubosiella newyorkensis, gen. nov., sp. nov.</title>
        <authorList>
            <person name="Cox L.M."/>
            <person name="Sohn J."/>
            <person name="Tyrrell K.L."/>
            <person name="Citron D.M."/>
            <person name="Lawson P.A."/>
            <person name="Patel N.B."/>
            <person name="Iizumi T."/>
            <person name="Perez-Perez G.I."/>
            <person name="Goldstein E.J."/>
            <person name="Blaser M.J."/>
        </authorList>
    </citation>
    <scope>NUCLEOTIDE SEQUENCE [LARGE SCALE GENOMIC DNA]</scope>
    <source>
        <strain evidence="1 2">NYU-BL-A3</strain>
    </source>
</reference>
<evidence type="ECO:0000313" key="2">
    <source>
        <dbReference type="Proteomes" id="UP000186341"/>
    </source>
</evidence>
<comment type="caution">
    <text evidence="1">The sequence shown here is derived from an EMBL/GenBank/DDBJ whole genome shotgun (WGS) entry which is preliminary data.</text>
</comment>
<organism evidence="1 2">
    <name type="scientific">Ileibacterium valens</name>
    <dbReference type="NCBI Taxonomy" id="1862668"/>
    <lineage>
        <taxon>Bacteria</taxon>
        <taxon>Bacillati</taxon>
        <taxon>Bacillota</taxon>
        <taxon>Erysipelotrichia</taxon>
        <taxon>Erysipelotrichales</taxon>
        <taxon>Erysipelotrichaceae</taxon>
        <taxon>Ileibacterium</taxon>
    </lineage>
</organism>
<sequence>MKRHVQLIELASNKKTFDKEAEVHAVGKAGLEIIMENPEAAGREIWKIFEDSALIDSLYENSIRMIIRKGHPLRMLIRTEFGDMEMEADLIRYECIHQNHQTRAILEYSIPESDEIIGFELKIL</sequence>
<protein>
    <recommendedName>
        <fullName evidence="3">DUF1934 domain-containing protein</fullName>
    </recommendedName>
</protein>
<proteinExistence type="predicted"/>
<dbReference type="GeneID" id="82203020"/>
<gene>
    <name evidence="1" type="ORF">BO222_07460</name>
</gene>
<evidence type="ECO:0000313" key="1">
    <source>
        <dbReference type="EMBL" id="OLU38952.1"/>
    </source>
</evidence>
<keyword evidence="2" id="KW-1185">Reference proteome</keyword>